<organism evidence="2 3">
    <name type="scientific">Pandoravirus inopinatum</name>
    <dbReference type="NCBI Taxonomy" id="1605721"/>
    <lineage>
        <taxon>Viruses</taxon>
        <taxon>Pandoravirus</taxon>
    </lineage>
</organism>
<evidence type="ECO:0000313" key="2">
    <source>
        <dbReference type="EMBL" id="AJF96802.1"/>
    </source>
</evidence>
<dbReference type="RefSeq" id="YP_009119037.1">
    <property type="nucleotide sequence ID" value="NC_026440.1"/>
</dbReference>
<evidence type="ECO:0000313" key="3">
    <source>
        <dbReference type="Proteomes" id="UP000202511"/>
    </source>
</evidence>
<reference evidence="2 3" key="1">
    <citation type="journal article" date="2015" name="Parasitol. Res.">
        <title>Viruses in close associations with free-living amoebae.</title>
        <authorList>
            <person name="Scheid P."/>
        </authorList>
    </citation>
    <scope>NUCLEOTIDE SEQUENCE [LARGE SCALE GENOMIC DNA]</scope>
    <source>
        <strain evidence="2">KlaHel</strain>
    </source>
</reference>
<feature type="transmembrane region" description="Helical" evidence="1">
    <location>
        <begin position="40"/>
        <end position="57"/>
    </location>
</feature>
<dbReference type="GeneID" id="23461719"/>
<keyword evidence="1" id="KW-1133">Transmembrane helix</keyword>
<dbReference type="KEGG" id="vg:23461719"/>
<name>A0A0B5JB77_9VIRU</name>
<proteinExistence type="predicted"/>
<keyword evidence="1" id="KW-0812">Transmembrane</keyword>
<evidence type="ECO:0000256" key="1">
    <source>
        <dbReference type="SAM" id="Phobius"/>
    </source>
</evidence>
<sequence>MRRAETKATSTCADASSVSSAAPAYKLVCKDYYQLSASWVRARGTIGPLFTFFFFFIEKRHPASTFFSVLCDISDARSLSPCCSYGLFVSVILAGAQAGSIAPQVRGQRRQALRRKALFLRDQTTERRAASDHCALPGQERLPMPLRAAGRVRCAHVQAPP</sequence>
<dbReference type="EMBL" id="KP136319">
    <property type="protein sequence ID" value="AJF96802.1"/>
    <property type="molecule type" value="Genomic_DNA"/>
</dbReference>
<protein>
    <submittedName>
        <fullName evidence="2">Uncharacterized protein</fullName>
    </submittedName>
</protein>
<accession>A0A0B5JB77</accession>
<keyword evidence="1" id="KW-0472">Membrane</keyword>
<dbReference type="Proteomes" id="UP000202511">
    <property type="component" value="Segment"/>
</dbReference>